<protein>
    <submittedName>
        <fullName evidence="2">Uncharacterized protein</fullName>
    </submittedName>
</protein>
<dbReference type="HOGENOM" id="CLU_057108_1_0_10"/>
<evidence type="ECO:0000313" key="2">
    <source>
        <dbReference type="EMBL" id="EHO72183.1"/>
    </source>
</evidence>
<proteinExistence type="predicted"/>
<dbReference type="Proteomes" id="UP000016023">
    <property type="component" value="Unassembled WGS sequence"/>
</dbReference>
<sequence length="287" mass="32632">MNPIKRIEQTRSNRLTLGLHVDMQSRLYALVTKVSPEKILLKPEDISEWKKIIDLEQDVARAVSDSEMTDRLRKKNVERGKLITSLFSEIRSAMLSPLTNKSEAGRRLYPIVRAYRNLQRENMSEQTSHIDGLIVDLTKDEPQNDSVTIGVNLQINLLRQANDEFKRLRVERSHAMILENLPSSKTVRKQADEITASILIHIETAYIVATDADRKEISSLINEINQVIHETATTHKQGAIQRKNARDKKKDEDKNKGGGGNQKKPKDGDKDKTPKPGREEDPGEDKV</sequence>
<dbReference type="AlphaFoldDB" id="H1Q1F6"/>
<dbReference type="Pfam" id="PF19775">
    <property type="entry name" value="DUF6261"/>
    <property type="match status" value="1"/>
</dbReference>
<gene>
    <name evidence="2" type="ORF">HMPREF9140_00744</name>
</gene>
<keyword evidence="3" id="KW-1185">Reference proteome</keyword>
<comment type="caution">
    <text evidence="2">The sequence shown here is derived from an EMBL/GenBank/DDBJ whole genome shotgun (WGS) entry which is preliminary data.</text>
</comment>
<dbReference type="RefSeq" id="WP_006951837.1">
    <property type="nucleotide sequence ID" value="NZ_JH594521.1"/>
</dbReference>
<evidence type="ECO:0000256" key="1">
    <source>
        <dbReference type="SAM" id="MobiDB-lite"/>
    </source>
</evidence>
<feature type="compositionally biased region" description="Basic and acidic residues" evidence="1">
    <location>
        <begin position="264"/>
        <end position="287"/>
    </location>
</feature>
<dbReference type="InterPro" id="IPR046228">
    <property type="entry name" value="DUF6261"/>
</dbReference>
<name>H1Q1F6_9BACT</name>
<organism evidence="2 3">
    <name type="scientific">Prevotella micans F0438</name>
    <dbReference type="NCBI Taxonomy" id="883158"/>
    <lineage>
        <taxon>Bacteria</taxon>
        <taxon>Pseudomonadati</taxon>
        <taxon>Bacteroidota</taxon>
        <taxon>Bacteroidia</taxon>
        <taxon>Bacteroidales</taxon>
        <taxon>Prevotellaceae</taxon>
        <taxon>Prevotella</taxon>
    </lineage>
</organism>
<accession>H1Q1F6</accession>
<reference evidence="2 3" key="1">
    <citation type="submission" date="2011-12" db="EMBL/GenBank/DDBJ databases">
        <title>The Genome Sequence of Prevotella micans F0438.</title>
        <authorList>
            <consortium name="The Broad Institute Genome Sequencing Platform"/>
            <person name="Earl A."/>
            <person name="Ward D."/>
            <person name="Feldgarden M."/>
            <person name="Gevers D."/>
            <person name="Izard J."/>
            <person name="Baranova O.V."/>
            <person name="Blanton J.M."/>
            <person name="Wade W.G."/>
            <person name="Dewhirst F.E."/>
            <person name="Young S.K."/>
            <person name="Zeng Q."/>
            <person name="Gargeya S."/>
            <person name="Fitzgerald M."/>
            <person name="Haas B."/>
            <person name="Abouelleil A."/>
            <person name="Alvarado L."/>
            <person name="Arachchi H.M."/>
            <person name="Berlin A."/>
            <person name="Chapman S.B."/>
            <person name="Gearin G."/>
            <person name="Goldberg J."/>
            <person name="Griggs A."/>
            <person name="Gujja S."/>
            <person name="Hansen M."/>
            <person name="Heiman D."/>
            <person name="Howarth C."/>
            <person name="Larimer J."/>
            <person name="Lui A."/>
            <person name="MacDonald P.J.P."/>
            <person name="McCowen C."/>
            <person name="Montmayeur A."/>
            <person name="Murphy C."/>
            <person name="Neiman D."/>
            <person name="Pearson M."/>
            <person name="Priest M."/>
            <person name="Roberts A."/>
            <person name="Saif S."/>
            <person name="Shea T."/>
            <person name="Sisk P."/>
            <person name="Stolte C."/>
            <person name="Sykes S."/>
            <person name="Wortman J."/>
            <person name="Nusbaum C."/>
            <person name="Birren B."/>
        </authorList>
    </citation>
    <scope>NUCLEOTIDE SEQUENCE [LARGE SCALE GENOMIC DNA]</scope>
    <source>
        <strain evidence="2 3">F0438</strain>
    </source>
</reference>
<feature type="region of interest" description="Disordered" evidence="1">
    <location>
        <begin position="232"/>
        <end position="287"/>
    </location>
</feature>
<dbReference type="STRING" id="883158.HMPREF9140_00744"/>
<dbReference type="EMBL" id="AGWK01000022">
    <property type="protein sequence ID" value="EHO72183.1"/>
    <property type="molecule type" value="Genomic_DNA"/>
</dbReference>
<dbReference type="PATRIC" id="fig|883158.3.peg.757"/>
<evidence type="ECO:0000313" key="3">
    <source>
        <dbReference type="Proteomes" id="UP000016023"/>
    </source>
</evidence>